<dbReference type="AlphaFoldDB" id="A0A397IYB8"/>
<feature type="compositionally biased region" description="Basic and acidic residues" evidence="2">
    <location>
        <begin position="272"/>
        <end position="286"/>
    </location>
</feature>
<accession>A0A397IYB8</accession>
<evidence type="ECO:0000256" key="1">
    <source>
        <dbReference type="ARBA" id="ARBA00007626"/>
    </source>
</evidence>
<evidence type="ECO:0000256" key="2">
    <source>
        <dbReference type="SAM" id="MobiDB-lite"/>
    </source>
</evidence>
<dbReference type="InterPro" id="IPR050872">
    <property type="entry name" value="PPR_P_subfamily"/>
</dbReference>
<dbReference type="Gene3D" id="1.25.40.10">
    <property type="entry name" value="Tetratricopeptide repeat domain"/>
    <property type="match status" value="2"/>
</dbReference>
<dbReference type="STRING" id="1348612.A0A397IYB8"/>
<dbReference type="OrthoDB" id="185373at2759"/>
<dbReference type="InterPro" id="IPR002885">
    <property type="entry name" value="PPR_rpt"/>
</dbReference>
<evidence type="ECO:0000313" key="4">
    <source>
        <dbReference type="Proteomes" id="UP000266861"/>
    </source>
</evidence>
<dbReference type="EMBL" id="PQFF01000164">
    <property type="protein sequence ID" value="RHZ77650.1"/>
    <property type="molecule type" value="Genomic_DNA"/>
</dbReference>
<evidence type="ECO:0000313" key="3">
    <source>
        <dbReference type="EMBL" id="RHZ77650.1"/>
    </source>
</evidence>
<dbReference type="PANTHER" id="PTHR46128:SF329">
    <property type="entry name" value="MITOCHONDRIAL GROUP I INTRON SPLICING FACTOR DMR1"/>
    <property type="match status" value="1"/>
</dbReference>
<protein>
    <recommendedName>
        <fullName evidence="5">Pentacotripeptide-repeat region of PRORP domain-containing protein</fullName>
    </recommendedName>
</protein>
<comment type="caution">
    <text evidence="3">The sequence shown here is derived from an EMBL/GenBank/DDBJ whole genome shotgun (WGS) entry which is preliminary data.</text>
</comment>
<organism evidence="3 4">
    <name type="scientific">Diversispora epigaea</name>
    <dbReference type="NCBI Taxonomy" id="1348612"/>
    <lineage>
        <taxon>Eukaryota</taxon>
        <taxon>Fungi</taxon>
        <taxon>Fungi incertae sedis</taxon>
        <taxon>Mucoromycota</taxon>
        <taxon>Glomeromycotina</taxon>
        <taxon>Glomeromycetes</taxon>
        <taxon>Diversisporales</taxon>
        <taxon>Diversisporaceae</taxon>
        <taxon>Diversispora</taxon>
    </lineage>
</organism>
<proteinExistence type="inferred from homology"/>
<sequence length="473" mass="55340">MASHRSFLYELPKDENNQDSKNLSLEHVTPKELKPILRAVKSNDMNKVWKIYRTLVEENKLHLLTPIHHSLILKVFDIKKEPINIYKVKKIKSTLLYILGQMKLLGHQPNIMDYTHLLNVFSRVREARLCEKFWIESTGKQGIKPSIYMFNSYLASCLQKDERLLGKASLIIKTLIESELTPNLTTYSLLIRLHCCARDYEAAQEILDQQFSTNTISQLSSQLSQLSKNSSQLSKDSSKNPKDFKDFKDSKELSKDSLNSLDSSQLSQFPKDSSHSSKDSKDSKNIKNSIDHLQDLNQKYLHWELRLHKWAMVRALRSMIELYGYSGKFSEMENCFKMLTNYTKPDIKLFNSMILHSCKNFNIEKAQQYLEEMFTIYKIKPDPLILRPIIKCLCVQGKTRLSCEMLVKMKNEFNINPSDYSLAIIFKTMIKKRRFDDSNEFVKKWKIPESWINNKINKKISNNDNNNNIIIKK</sequence>
<name>A0A397IYB8_9GLOM</name>
<keyword evidence="4" id="KW-1185">Reference proteome</keyword>
<comment type="similarity">
    <text evidence="1">Belongs to the PPR family. P subfamily.</text>
</comment>
<feature type="region of interest" description="Disordered" evidence="2">
    <location>
        <begin position="257"/>
        <end position="286"/>
    </location>
</feature>
<dbReference type="InterPro" id="IPR011990">
    <property type="entry name" value="TPR-like_helical_dom_sf"/>
</dbReference>
<gene>
    <name evidence="3" type="ORF">Glove_174g179</name>
</gene>
<dbReference type="PANTHER" id="PTHR46128">
    <property type="entry name" value="MITOCHONDRIAL GROUP I INTRON SPLICING FACTOR CCM1"/>
    <property type="match status" value="1"/>
</dbReference>
<reference evidence="3 4" key="1">
    <citation type="submission" date="2018-08" db="EMBL/GenBank/DDBJ databases">
        <title>Genome and evolution of the arbuscular mycorrhizal fungus Diversispora epigaea (formerly Glomus versiforme) and its bacterial endosymbionts.</title>
        <authorList>
            <person name="Sun X."/>
            <person name="Fei Z."/>
            <person name="Harrison M."/>
        </authorList>
    </citation>
    <scope>NUCLEOTIDE SEQUENCE [LARGE SCALE GENOMIC DNA]</scope>
    <source>
        <strain evidence="3 4">IT104</strain>
    </source>
</reference>
<dbReference type="Pfam" id="PF13812">
    <property type="entry name" value="PPR_3"/>
    <property type="match status" value="1"/>
</dbReference>
<dbReference type="Pfam" id="PF01535">
    <property type="entry name" value="PPR"/>
    <property type="match status" value="2"/>
</dbReference>
<dbReference type="Proteomes" id="UP000266861">
    <property type="component" value="Unassembled WGS sequence"/>
</dbReference>
<feature type="compositionally biased region" description="Low complexity" evidence="2">
    <location>
        <begin position="257"/>
        <end position="268"/>
    </location>
</feature>
<evidence type="ECO:0008006" key="5">
    <source>
        <dbReference type="Google" id="ProtNLM"/>
    </source>
</evidence>